<name>A0A3G8ZDW6_9FLAO</name>
<accession>A0A3G8ZDW6</accession>
<evidence type="ECO:0000313" key="2">
    <source>
        <dbReference type="EMBL" id="AZI55569.1"/>
    </source>
</evidence>
<evidence type="ECO:0000313" key="3">
    <source>
        <dbReference type="Proteomes" id="UP000272316"/>
    </source>
</evidence>
<evidence type="ECO:0008006" key="4">
    <source>
        <dbReference type="Google" id="ProtNLM"/>
    </source>
</evidence>
<gene>
    <name evidence="2" type="ORF">EIB75_10050</name>
</gene>
<protein>
    <recommendedName>
        <fullName evidence="4">DUF4252 domain-containing protein</fullName>
    </recommendedName>
</protein>
<dbReference type="KEGG" id="eva:EIB75_10050"/>
<feature type="signal peptide" evidence="1">
    <location>
        <begin position="1"/>
        <end position="19"/>
    </location>
</feature>
<proteinExistence type="predicted"/>
<organism evidence="2 3">
    <name type="scientific">Epilithonimonas vandammei</name>
    <dbReference type="NCBI Taxonomy" id="2487072"/>
    <lineage>
        <taxon>Bacteria</taxon>
        <taxon>Pseudomonadati</taxon>
        <taxon>Bacteroidota</taxon>
        <taxon>Flavobacteriia</taxon>
        <taxon>Flavobacteriales</taxon>
        <taxon>Weeksellaceae</taxon>
        <taxon>Chryseobacterium group</taxon>
        <taxon>Epilithonimonas</taxon>
    </lineage>
</organism>
<reference evidence="3" key="1">
    <citation type="submission" date="2018-11" db="EMBL/GenBank/DDBJ databases">
        <title>Proposal to divide the Flavobacteriaceae and reorganize its genera based on Amino Acid Identity values calculated from whole genome sequences.</title>
        <authorList>
            <person name="Nicholson A.C."/>
            <person name="Gulvik C.A."/>
            <person name="Whitney A.M."/>
            <person name="Sheth M."/>
            <person name="Batra D."/>
            <person name="Pryor J."/>
            <person name="Bernardet J.-F."/>
            <person name="Hugo C."/>
            <person name="Kampfer P."/>
            <person name="Newman J.D."/>
            <person name="McQuiston J.R."/>
        </authorList>
    </citation>
    <scope>NUCLEOTIDE SEQUENCE [LARGE SCALE GENOMIC DNA]</scope>
    <source>
        <strain evidence="3">H6466</strain>
    </source>
</reference>
<keyword evidence="1" id="KW-0732">Signal</keyword>
<dbReference type="Proteomes" id="UP000272316">
    <property type="component" value="Chromosome"/>
</dbReference>
<dbReference type="AlphaFoldDB" id="A0A3G8ZDW6"/>
<dbReference type="EMBL" id="CP034160">
    <property type="protein sequence ID" value="AZI55569.1"/>
    <property type="molecule type" value="Genomic_DNA"/>
</dbReference>
<evidence type="ECO:0000256" key="1">
    <source>
        <dbReference type="SAM" id="SignalP"/>
    </source>
</evidence>
<sequence>MKNLLTLLALFFGLGLGSAQDKKPTLDETVKYINDILTVSNGVFGRSNDKTGYAIITEQKFLLQDYYSSEDMFVDSKRIFQRTTQRSNIDWSSLVSIVIDDKEDLKELTLRFNTPFNITYTSETGDNTMGGNKQTGKIILIYVIPEKVENVKKALLRLKELTYKKDPFE</sequence>
<dbReference type="RefSeq" id="WP_124986583.1">
    <property type="nucleotide sequence ID" value="NZ_CP034160.1"/>
</dbReference>
<feature type="chain" id="PRO_5018135269" description="DUF4252 domain-containing protein" evidence="1">
    <location>
        <begin position="20"/>
        <end position="169"/>
    </location>
</feature>